<dbReference type="NCBIfam" id="TIGR02614">
    <property type="entry name" value="ftsW"/>
    <property type="match status" value="1"/>
</dbReference>
<evidence type="ECO:0000256" key="17">
    <source>
        <dbReference type="ARBA" id="ARBA00041185"/>
    </source>
</evidence>
<comment type="similarity">
    <text evidence="16">Belongs to the SEDS family. FtsW subfamily.</text>
</comment>
<evidence type="ECO:0000313" key="23">
    <source>
        <dbReference type="EMBL" id="OOM81036.1"/>
    </source>
</evidence>
<dbReference type="InterPro" id="IPR001182">
    <property type="entry name" value="FtsW/RodA"/>
</dbReference>
<evidence type="ECO:0000256" key="9">
    <source>
        <dbReference type="ARBA" id="ARBA00022984"/>
    </source>
</evidence>
<evidence type="ECO:0000256" key="15">
    <source>
        <dbReference type="ARBA" id="ARBA00033270"/>
    </source>
</evidence>
<comment type="subcellular location">
    <subcellularLocation>
        <location evidence="1">Cell membrane</location>
        <topology evidence="1">Multi-pass membrane protein</topology>
    </subcellularLocation>
</comment>
<dbReference type="GO" id="GO:0032153">
    <property type="term" value="C:cell division site"/>
    <property type="evidence" value="ECO:0007669"/>
    <property type="project" value="TreeGrafter"/>
</dbReference>
<evidence type="ECO:0000256" key="6">
    <source>
        <dbReference type="ARBA" id="ARBA00022679"/>
    </source>
</evidence>
<keyword evidence="3" id="KW-1003">Cell membrane</keyword>
<dbReference type="AlphaFoldDB" id="A0A1S8TTG4"/>
<dbReference type="GO" id="GO:0009252">
    <property type="term" value="P:peptidoglycan biosynthetic process"/>
    <property type="evidence" value="ECO:0007669"/>
    <property type="project" value="UniProtKB-KW"/>
</dbReference>
<evidence type="ECO:0000256" key="10">
    <source>
        <dbReference type="ARBA" id="ARBA00022989"/>
    </source>
</evidence>
<dbReference type="Pfam" id="PF01098">
    <property type="entry name" value="FTSW_RODA_SPOVE"/>
    <property type="match status" value="1"/>
</dbReference>
<comment type="function">
    <text evidence="21">Peptidoglycan polymerase that is essential for cell division.</text>
</comment>
<evidence type="ECO:0000256" key="19">
    <source>
        <dbReference type="ARBA" id="ARBA00044770"/>
    </source>
</evidence>
<comment type="catalytic activity">
    <reaction evidence="20">
        <text>[GlcNAc-(1-&gt;4)-Mur2Ac(oyl-L-Ala-gamma-D-Glu-L-Lys-D-Ala-D-Ala)](n)-di-trans,octa-cis-undecaprenyl diphosphate + beta-D-GlcNAc-(1-&gt;4)-Mur2Ac(oyl-L-Ala-gamma-D-Glu-L-Lys-D-Ala-D-Ala)-di-trans,octa-cis-undecaprenyl diphosphate = [GlcNAc-(1-&gt;4)-Mur2Ac(oyl-L-Ala-gamma-D-Glu-L-Lys-D-Ala-D-Ala)](n+1)-di-trans,octa-cis-undecaprenyl diphosphate + di-trans,octa-cis-undecaprenyl diphosphate + H(+)</text>
        <dbReference type="Rhea" id="RHEA:23708"/>
        <dbReference type="Rhea" id="RHEA-COMP:9602"/>
        <dbReference type="Rhea" id="RHEA-COMP:9603"/>
        <dbReference type="ChEBI" id="CHEBI:15378"/>
        <dbReference type="ChEBI" id="CHEBI:58405"/>
        <dbReference type="ChEBI" id="CHEBI:60033"/>
        <dbReference type="ChEBI" id="CHEBI:78435"/>
        <dbReference type="EC" id="2.4.99.28"/>
    </reaction>
</comment>
<keyword evidence="9" id="KW-0573">Peptidoglycan synthesis</keyword>
<protein>
    <recommendedName>
        <fullName evidence="17">Probable peptidoglycan glycosyltransferase FtsW</fullName>
        <ecNumber evidence="19">2.4.99.28</ecNumber>
    </recommendedName>
    <alternativeName>
        <fullName evidence="18">Cell division protein FtsW</fullName>
    </alternativeName>
    <alternativeName>
        <fullName evidence="15">Cell wall polymerase</fullName>
    </alternativeName>
    <alternativeName>
        <fullName evidence="14">Peptidoglycan polymerase</fullName>
    </alternativeName>
</protein>
<evidence type="ECO:0000256" key="3">
    <source>
        <dbReference type="ARBA" id="ARBA00022475"/>
    </source>
</evidence>
<evidence type="ECO:0000256" key="21">
    <source>
        <dbReference type="ARBA" id="ARBA00049966"/>
    </source>
</evidence>
<keyword evidence="5" id="KW-0328">Glycosyltransferase</keyword>
<keyword evidence="11 22" id="KW-0472">Membrane</keyword>
<sequence>MKVIRSKGKRKMGEIDYGIFYTVALLLTIGVVMVYSASSYTAMFTTPNKDSMYFLKKQLISAVIGIFAMAFAMCFDYHKLKKYTLGIMIISIPLLIAVFFFPATNGAQRWVYIGSQSFQPSDLAKYITVLFLAMSLEAKGEGVKKFSSGILPYLGVSGFYAALVLAEKNLSIASVIMIVTFIVLFAAGGQLKHLFGIVAPVIGGAAVVFIIFEPYRLRRLLNFTDPWKDPSGNGYQLIQSFYALGSGGITGLGLGQSRQKTMYMPEPHNDFIFSIIGEELGLIGCVFIITLFVILIWRGINVAMKARDTYGTLLAIGITSVIAVQSIINIAVVTGSMPVTGVPLPFISYGGTALVINMTAVGILLNISRQIEGKEELKQI</sequence>
<comment type="pathway">
    <text evidence="2">Cell wall biogenesis; peptidoglycan biosynthesis.</text>
</comment>
<dbReference type="PANTHER" id="PTHR30474">
    <property type="entry name" value="CELL CYCLE PROTEIN"/>
    <property type="match status" value="1"/>
</dbReference>
<feature type="transmembrane region" description="Helical" evidence="22">
    <location>
        <begin position="20"/>
        <end position="38"/>
    </location>
</feature>
<feature type="transmembrane region" description="Helical" evidence="22">
    <location>
        <begin position="58"/>
        <end position="76"/>
    </location>
</feature>
<evidence type="ECO:0000256" key="8">
    <source>
        <dbReference type="ARBA" id="ARBA00022960"/>
    </source>
</evidence>
<evidence type="ECO:0000256" key="22">
    <source>
        <dbReference type="SAM" id="Phobius"/>
    </source>
</evidence>
<gene>
    <name evidence="23" type="primary">ftsW_1</name>
    <name evidence="23" type="ORF">CLPUN_11960</name>
</gene>
<keyword evidence="10 22" id="KW-1133">Transmembrane helix</keyword>
<feature type="transmembrane region" description="Helical" evidence="22">
    <location>
        <begin position="194"/>
        <end position="212"/>
    </location>
</feature>
<dbReference type="NCBIfam" id="TIGR02615">
    <property type="entry name" value="spoVE"/>
    <property type="match status" value="1"/>
</dbReference>
<dbReference type="OrthoDB" id="9812661at2"/>
<feature type="transmembrane region" description="Helical" evidence="22">
    <location>
        <begin position="271"/>
        <end position="297"/>
    </location>
</feature>
<dbReference type="GO" id="GO:0015648">
    <property type="term" value="F:lipid-linked peptidoglycan transporter activity"/>
    <property type="evidence" value="ECO:0007669"/>
    <property type="project" value="TreeGrafter"/>
</dbReference>
<evidence type="ECO:0000256" key="14">
    <source>
        <dbReference type="ARBA" id="ARBA00032370"/>
    </source>
</evidence>
<evidence type="ECO:0000256" key="16">
    <source>
        <dbReference type="ARBA" id="ARBA00038053"/>
    </source>
</evidence>
<dbReference type="PANTHER" id="PTHR30474:SF2">
    <property type="entry name" value="PEPTIDOGLYCAN GLYCOSYLTRANSFERASE FTSW-RELATED"/>
    <property type="match status" value="1"/>
</dbReference>
<keyword evidence="12" id="KW-0131">Cell cycle</keyword>
<evidence type="ECO:0000313" key="24">
    <source>
        <dbReference type="Proteomes" id="UP000190890"/>
    </source>
</evidence>
<evidence type="ECO:0000256" key="20">
    <source>
        <dbReference type="ARBA" id="ARBA00049902"/>
    </source>
</evidence>
<dbReference type="GO" id="GO:0008360">
    <property type="term" value="P:regulation of cell shape"/>
    <property type="evidence" value="ECO:0007669"/>
    <property type="project" value="UniProtKB-KW"/>
</dbReference>
<dbReference type="EMBL" id="LZZM01000073">
    <property type="protein sequence ID" value="OOM81036.1"/>
    <property type="molecule type" value="Genomic_DNA"/>
</dbReference>
<evidence type="ECO:0000256" key="2">
    <source>
        <dbReference type="ARBA" id="ARBA00004752"/>
    </source>
</evidence>
<feature type="transmembrane region" description="Helical" evidence="22">
    <location>
        <begin position="146"/>
        <end position="164"/>
    </location>
</feature>
<dbReference type="Proteomes" id="UP000190890">
    <property type="component" value="Unassembled WGS sequence"/>
</dbReference>
<keyword evidence="4" id="KW-0132">Cell division</keyword>
<evidence type="ECO:0000256" key="7">
    <source>
        <dbReference type="ARBA" id="ARBA00022692"/>
    </source>
</evidence>
<comment type="caution">
    <text evidence="23">The sequence shown here is derived from an EMBL/GenBank/DDBJ whole genome shotgun (WGS) entry which is preliminary data.</text>
</comment>
<dbReference type="GO" id="GO:0051301">
    <property type="term" value="P:cell division"/>
    <property type="evidence" value="ECO:0007669"/>
    <property type="project" value="UniProtKB-KW"/>
</dbReference>
<proteinExistence type="inferred from homology"/>
<evidence type="ECO:0000256" key="4">
    <source>
        <dbReference type="ARBA" id="ARBA00022618"/>
    </source>
</evidence>
<name>A0A1S8TTG4_9CLOT</name>
<dbReference type="RefSeq" id="WP_077846412.1">
    <property type="nucleotide sequence ID" value="NZ_LZZM01000073.1"/>
</dbReference>
<dbReference type="GO" id="GO:0071555">
    <property type="term" value="P:cell wall organization"/>
    <property type="evidence" value="ECO:0007669"/>
    <property type="project" value="UniProtKB-KW"/>
</dbReference>
<accession>A0A1S8TTG4</accession>
<feature type="transmembrane region" description="Helical" evidence="22">
    <location>
        <begin position="83"/>
        <end position="103"/>
    </location>
</feature>
<evidence type="ECO:0000256" key="1">
    <source>
        <dbReference type="ARBA" id="ARBA00004651"/>
    </source>
</evidence>
<evidence type="ECO:0000256" key="18">
    <source>
        <dbReference type="ARBA" id="ARBA00041418"/>
    </source>
</evidence>
<dbReference type="EC" id="2.4.99.28" evidence="19"/>
<dbReference type="GO" id="GO:0005886">
    <property type="term" value="C:plasma membrane"/>
    <property type="evidence" value="ECO:0007669"/>
    <property type="project" value="UniProtKB-SubCell"/>
</dbReference>
<dbReference type="InterPro" id="IPR013437">
    <property type="entry name" value="FtsW"/>
</dbReference>
<organism evidence="23 24">
    <name type="scientific">Clostridium puniceum</name>
    <dbReference type="NCBI Taxonomy" id="29367"/>
    <lineage>
        <taxon>Bacteria</taxon>
        <taxon>Bacillati</taxon>
        <taxon>Bacillota</taxon>
        <taxon>Clostridia</taxon>
        <taxon>Eubacteriales</taxon>
        <taxon>Clostridiaceae</taxon>
        <taxon>Clostridium</taxon>
    </lineage>
</organism>
<evidence type="ECO:0000256" key="5">
    <source>
        <dbReference type="ARBA" id="ARBA00022676"/>
    </source>
</evidence>
<feature type="transmembrane region" description="Helical" evidence="22">
    <location>
        <begin position="170"/>
        <end position="187"/>
    </location>
</feature>
<keyword evidence="8" id="KW-0133">Cell shape</keyword>
<evidence type="ECO:0000256" key="12">
    <source>
        <dbReference type="ARBA" id="ARBA00023306"/>
    </source>
</evidence>
<keyword evidence="13" id="KW-0961">Cell wall biogenesis/degradation</keyword>
<reference evidence="23" key="1">
    <citation type="submission" date="2016-05" db="EMBL/GenBank/DDBJ databases">
        <title>Microbial solvent formation.</title>
        <authorList>
            <person name="Poehlein A."/>
            <person name="Montoya Solano J.D."/>
            <person name="Flitsch S."/>
            <person name="Krabben P."/>
            <person name="Duerre P."/>
            <person name="Daniel R."/>
        </authorList>
    </citation>
    <scope>NUCLEOTIDE SEQUENCE [LARGE SCALE GENOMIC DNA]</scope>
    <source>
        <strain evidence="23">DSM 2619</strain>
    </source>
</reference>
<evidence type="ECO:0000256" key="13">
    <source>
        <dbReference type="ARBA" id="ARBA00023316"/>
    </source>
</evidence>
<dbReference type="GO" id="GO:0008955">
    <property type="term" value="F:peptidoglycan glycosyltransferase activity"/>
    <property type="evidence" value="ECO:0007669"/>
    <property type="project" value="UniProtKB-EC"/>
</dbReference>
<keyword evidence="6" id="KW-0808">Transferase</keyword>
<dbReference type="InterPro" id="IPR013438">
    <property type="entry name" value="SpoVE"/>
</dbReference>
<feature type="transmembrane region" description="Helical" evidence="22">
    <location>
        <begin position="346"/>
        <end position="367"/>
    </location>
</feature>
<evidence type="ECO:0000256" key="11">
    <source>
        <dbReference type="ARBA" id="ARBA00023136"/>
    </source>
</evidence>
<keyword evidence="7 22" id="KW-0812">Transmembrane</keyword>
<keyword evidence="24" id="KW-1185">Reference proteome</keyword>
<feature type="transmembrane region" description="Helical" evidence="22">
    <location>
        <begin position="309"/>
        <end position="334"/>
    </location>
</feature>
<dbReference type="STRING" id="29367.CLPUN_11960"/>